<evidence type="ECO:0000256" key="1">
    <source>
        <dbReference type="ARBA" id="ARBA00004123"/>
    </source>
</evidence>
<dbReference type="Proteomes" id="UP000593562">
    <property type="component" value="Unassembled WGS sequence"/>
</dbReference>
<keyword evidence="2" id="KW-0805">Transcription regulation</keyword>
<proteinExistence type="predicted"/>
<comment type="subcellular location">
    <subcellularLocation>
        <location evidence="1">Nucleus</location>
    </subcellularLocation>
</comment>
<evidence type="ECO:0000256" key="6">
    <source>
        <dbReference type="SAM" id="Coils"/>
    </source>
</evidence>
<dbReference type="InterPro" id="IPR011598">
    <property type="entry name" value="bHLH_dom"/>
</dbReference>
<evidence type="ECO:0000313" key="8">
    <source>
        <dbReference type="EMBL" id="KAF5752359.1"/>
    </source>
</evidence>
<dbReference type="PANTHER" id="PTHR46665">
    <property type="entry name" value="TRANSCRIPTION FACTOR BHLH041-RELATED-RELATED"/>
    <property type="match status" value="1"/>
</dbReference>
<dbReference type="InParanoid" id="A0A7J7E1E5"/>
<organism evidence="8 9">
    <name type="scientific">Tripterygium wilfordii</name>
    <name type="common">Thunder God vine</name>
    <dbReference type="NCBI Taxonomy" id="458696"/>
    <lineage>
        <taxon>Eukaryota</taxon>
        <taxon>Viridiplantae</taxon>
        <taxon>Streptophyta</taxon>
        <taxon>Embryophyta</taxon>
        <taxon>Tracheophyta</taxon>
        <taxon>Spermatophyta</taxon>
        <taxon>Magnoliopsida</taxon>
        <taxon>eudicotyledons</taxon>
        <taxon>Gunneridae</taxon>
        <taxon>Pentapetalae</taxon>
        <taxon>rosids</taxon>
        <taxon>fabids</taxon>
        <taxon>Celastrales</taxon>
        <taxon>Celastraceae</taxon>
        <taxon>Tripterygium</taxon>
    </lineage>
</organism>
<dbReference type="SUPFAM" id="SSF47459">
    <property type="entry name" value="HLH, helix-loop-helix DNA-binding domain"/>
    <property type="match status" value="1"/>
</dbReference>
<dbReference type="PANTHER" id="PTHR46665:SF6">
    <property type="entry name" value="TRANSCRIPTION FACTOR BHLH92"/>
    <property type="match status" value="1"/>
</dbReference>
<keyword evidence="3" id="KW-0238">DNA-binding</keyword>
<sequence>MDWFSEDKFLWSELFPVIQTAFVPYTATPTTTETAVVKGHNMNKRMIDFMRRRTSNPTPPARIIETPESERERGLRHMMSERTRRNREKEGYLALHSMLPPGTKNCKKGIVDMAEKSIRELQNYKEALERKNNELETKLATIEENRGGSKVRLSVPNPTSAVDSLLEVLKCLKSLGFKIRNIQSKLHDQELVIVVDIETEIGAAEVKTRILKDAARKKLLLNFPES</sequence>
<comment type="caution">
    <text evidence="8">The sequence shown here is derived from an EMBL/GenBank/DDBJ whole genome shotgun (WGS) entry which is preliminary data.</text>
</comment>
<dbReference type="OrthoDB" id="1885111at2759"/>
<name>A0A7J7E1E5_TRIWF</name>
<evidence type="ECO:0000256" key="5">
    <source>
        <dbReference type="ARBA" id="ARBA00023242"/>
    </source>
</evidence>
<evidence type="ECO:0000313" key="9">
    <source>
        <dbReference type="Proteomes" id="UP000593562"/>
    </source>
</evidence>
<dbReference type="GO" id="GO:0003677">
    <property type="term" value="F:DNA binding"/>
    <property type="evidence" value="ECO:0007669"/>
    <property type="project" value="UniProtKB-KW"/>
</dbReference>
<feature type="domain" description="BHLH" evidence="7">
    <location>
        <begin position="72"/>
        <end position="121"/>
    </location>
</feature>
<dbReference type="GO" id="GO:0046983">
    <property type="term" value="F:protein dimerization activity"/>
    <property type="evidence" value="ECO:0007669"/>
    <property type="project" value="InterPro"/>
</dbReference>
<keyword evidence="5" id="KW-0539">Nucleus</keyword>
<accession>A0A7J7E1E5</accession>
<gene>
    <name evidence="8" type="ORF">HS088_TW01G00267</name>
</gene>
<reference evidence="8 9" key="1">
    <citation type="journal article" date="2020" name="Nat. Commun.">
        <title>Genome of Tripterygium wilfordii and identification of cytochrome P450 involved in triptolide biosynthesis.</title>
        <authorList>
            <person name="Tu L."/>
            <person name="Su P."/>
            <person name="Zhang Z."/>
            <person name="Gao L."/>
            <person name="Wang J."/>
            <person name="Hu T."/>
            <person name="Zhou J."/>
            <person name="Zhang Y."/>
            <person name="Zhao Y."/>
            <person name="Liu Y."/>
            <person name="Song Y."/>
            <person name="Tong Y."/>
            <person name="Lu Y."/>
            <person name="Yang J."/>
            <person name="Xu C."/>
            <person name="Jia M."/>
            <person name="Peters R.J."/>
            <person name="Huang L."/>
            <person name="Gao W."/>
        </authorList>
    </citation>
    <scope>NUCLEOTIDE SEQUENCE [LARGE SCALE GENOMIC DNA]</scope>
    <source>
        <strain evidence="9">cv. XIE 37</strain>
        <tissue evidence="8">Leaf</tissue>
    </source>
</reference>
<evidence type="ECO:0000256" key="2">
    <source>
        <dbReference type="ARBA" id="ARBA00023015"/>
    </source>
</evidence>
<dbReference type="InterPro" id="IPR044658">
    <property type="entry name" value="bHLH92/bHLH041-like"/>
</dbReference>
<dbReference type="CDD" id="cd11393">
    <property type="entry name" value="bHLH_AtbHLH_like"/>
    <property type="match status" value="1"/>
</dbReference>
<dbReference type="FunCoup" id="A0A7J7E1E5">
    <property type="interactions" value="133"/>
</dbReference>
<keyword evidence="9" id="KW-1185">Reference proteome</keyword>
<dbReference type="EMBL" id="JAAARO010000001">
    <property type="protein sequence ID" value="KAF5752359.1"/>
    <property type="molecule type" value="Genomic_DNA"/>
</dbReference>
<keyword evidence="6" id="KW-0175">Coiled coil</keyword>
<evidence type="ECO:0000259" key="7">
    <source>
        <dbReference type="PROSITE" id="PS50888"/>
    </source>
</evidence>
<feature type="coiled-coil region" evidence="6">
    <location>
        <begin position="111"/>
        <end position="145"/>
    </location>
</feature>
<evidence type="ECO:0000256" key="3">
    <source>
        <dbReference type="ARBA" id="ARBA00023125"/>
    </source>
</evidence>
<dbReference type="InterPro" id="IPR036638">
    <property type="entry name" value="HLH_DNA-bd_sf"/>
</dbReference>
<keyword evidence="4" id="KW-0804">Transcription</keyword>
<dbReference type="InterPro" id="IPR045239">
    <property type="entry name" value="bHLH95_bHLH"/>
</dbReference>
<dbReference type="GO" id="GO:0005634">
    <property type="term" value="C:nucleus"/>
    <property type="evidence" value="ECO:0007669"/>
    <property type="project" value="UniProtKB-SubCell"/>
</dbReference>
<dbReference type="Gene3D" id="4.10.280.10">
    <property type="entry name" value="Helix-loop-helix DNA-binding domain"/>
    <property type="match status" value="1"/>
</dbReference>
<evidence type="ECO:0000256" key="4">
    <source>
        <dbReference type="ARBA" id="ARBA00023163"/>
    </source>
</evidence>
<dbReference type="PROSITE" id="PS50888">
    <property type="entry name" value="BHLH"/>
    <property type="match status" value="1"/>
</dbReference>
<protein>
    <submittedName>
        <fullName evidence="8">Transcription factor bHLH92</fullName>
    </submittedName>
</protein>
<dbReference type="AlphaFoldDB" id="A0A7J7E1E5"/>